<protein>
    <submittedName>
        <fullName evidence="2">Uncharacterized protein</fullName>
    </submittedName>
</protein>
<feature type="compositionally biased region" description="Polar residues" evidence="1">
    <location>
        <begin position="94"/>
        <end position="106"/>
    </location>
</feature>
<reference evidence="2" key="1">
    <citation type="submission" date="2023-06" db="EMBL/GenBank/DDBJ databases">
        <title>Genomic analysis of the entomopathogenic nematode Steinernema hermaphroditum.</title>
        <authorList>
            <person name="Schwarz E.M."/>
            <person name="Heppert J.K."/>
            <person name="Baniya A."/>
            <person name="Schwartz H.T."/>
            <person name="Tan C.-H."/>
            <person name="Antoshechkin I."/>
            <person name="Sternberg P.W."/>
            <person name="Goodrich-Blair H."/>
            <person name="Dillman A.R."/>
        </authorList>
    </citation>
    <scope>NUCLEOTIDE SEQUENCE</scope>
    <source>
        <strain evidence="2">PS9179</strain>
        <tissue evidence="2">Whole animal</tissue>
    </source>
</reference>
<evidence type="ECO:0000313" key="2">
    <source>
        <dbReference type="EMBL" id="KAK0424608.1"/>
    </source>
</evidence>
<evidence type="ECO:0000256" key="1">
    <source>
        <dbReference type="SAM" id="MobiDB-lite"/>
    </source>
</evidence>
<dbReference type="EMBL" id="JAUCMV010000001">
    <property type="protein sequence ID" value="KAK0424608.1"/>
    <property type="molecule type" value="Genomic_DNA"/>
</dbReference>
<keyword evidence="3" id="KW-1185">Reference proteome</keyword>
<comment type="caution">
    <text evidence="2">The sequence shown here is derived from an EMBL/GenBank/DDBJ whole genome shotgun (WGS) entry which is preliminary data.</text>
</comment>
<dbReference type="Proteomes" id="UP001175271">
    <property type="component" value="Unassembled WGS sequence"/>
</dbReference>
<gene>
    <name evidence="2" type="ORF">QR680_008750</name>
</gene>
<sequence>MSRSPTPRLPGSVSIRPVDGQRIRLIPYGDSGIFVNVDLEDMSMQQYRTRHQNDEQFVSYIAYLADAHYRGYASGRLCSKLFGHLRVGFRESGRSSYNRDTSPDMCSSSSWELPPPPPLESIKTADDLCKYWGIGITEMPGSMEPHQLK</sequence>
<name>A0AA39M8G8_9BILA</name>
<evidence type="ECO:0000313" key="3">
    <source>
        <dbReference type="Proteomes" id="UP001175271"/>
    </source>
</evidence>
<feature type="region of interest" description="Disordered" evidence="1">
    <location>
        <begin position="92"/>
        <end position="117"/>
    </location>
</feature>
<accession>A0AA39M8G8</accession>
<proteinExistence type="predicted"/>
<organism evidence="2 3">
    <name type="scientific">Steinernema hermaphroditum</name>
    <dbReference type="NCBI Taxonomy" id="289476"/>
    <lineage>
        <taxon>Eukaryota</taxon>
        <taxon>Metazoa</taxon>
        <taxon>Ecdysozoa</taxon>
        <taxon>Nematoda</taxon>
        <taxon>Chromadorea</taxon>
        <taxon>Rhabditida</taxon>
        <taxon>Tylenchina</taxon>
        <taxon>Panagrolaimomorpha</taxon>
        <taxon>Strongyloidoidea</taxon>
        <taxon>Steinernematidae</taxon>
        <taxon>Steinernema</taxon>
    </lineage>
</organism>
<dbReference type="AlphaFoldDB" id="A0AA39M8G8"/>